<dbReference type="CDD" id="cd18186">
    <property type="entry name" value="BTB_POZ_ZBTB_KLHL-like"/>
    <property type="match status" value="1"/>
</dbReference>
<dbReference type="SUPFAM" id="SSF54695">
    <property type="entry name" value="POZ domain"/>
    <property type="match status" value="1"/>
</dbReference>
<keyword evidence="2" id="KW-1185">Reference proteome</keyword>
<accession>A0A6P8WTB0</accession>
<dbReference type="RefSeq" id="XP_034102593.1">
    <property type="nucleotide sequence ID" value="XM_034246702.2"/>
</dbReference>
<dbReference type="InterPro" id="IPR000210">
    <property type="entry name" value="BTB/POZ_dom"/>
</dbReference>
<organism evidence="2 3">
    <name type="scientific">Drosophila albomicans</name>
    <name type="common">Fruit fly</name>
    <dbReference type="NCBI Taxonomy" id="7291"/>
    <lineage>
        <taxon>Eukaryota</taxon>
        <taxon>Metazoa</taxon>
        <taxon>Ecdysozoa</taxon>
        <taxon>Arthropoda</taxon>
        <taxon>Hexapoda</taxon>
        <taxon>Insecta</taxon>
        <taxon>Pterygota</taxon>
        <taxon>Neoptera</taxon>
        <taxon>Endopterygota</taxon>
        <taxon>Diptera</taxon>
        <taxon>Brachycera</taxon>
        <taxon>Muscomorpha</taxon>
        <taxon>Ephydroidea</taxon>
        <taxon>Drosophilidae</taxon>
        <taxon>Drosophila</taxon>
    </lineage>
</organism>
<proteinExistence type="predicted"/>
<dbReference type="Gene3D" id="3.30.710.10">
    <property type="entry name" value="Potassium Channel Kv1.1, Chain A"/>
    <property type="match status" value="1"/>
</dbReference>
<name>A0A6P8WTB0_DROAB</name>
<sequence>MCTTSCDIFKKMLEDTDFADCVIIVDSEEFKCHKMILSCNSEFFKRMFLSDFKESSGRIELQDVTPKIFTIFRNLIYTHNSEILDELDFEDVVDLFKCAHMYQALCVLKKCEDKLCFSMVNEHNYLAVFELAHKYANICLISETFTVRYNYSTFAHIEVPKQVLQFDLEIFKQWISKLTINVTLSSRYRLIYEYMSYQIKKIPKDERNVEEINNNFDDVLKVAGFKKYPMGEIDQMLEEKRFYTDEQCIIMYNLIEMQKEIANL</sequence>
<evidence type="ECO:0000313" key="3">
    <source>
        <dbReference type="RefSeq" id="XP_034102593.1"/>
    </source>
</evidence>
<gene>
    <name evidence="3" type="primary">LOC117567015</name>
</gene>
<dbReference type="Proteomes" id="UP000515160">
    <property type="component" value="Chromosome 3"/>
</dbReference>
<dbReference type="InterPro" id="IPR011333">
    <property type="entry name" value="SKP1/BTB/POZ_sf"/>
</dbReference>
<dbReference type="AlphaFoldDB" id="A0A6P8WTB0"/>
<protein>
    <submittedName>
        <fullName evidence="3">Kelch-like protein 41a</fullName>
    </submittedName>
</protein>
<reference evidence="3" key="1">
    <citation type="submission" date="2025-08" db="UniProtKB">
        <authorList>
            <consortium name="RefSeq"/>
        </authorList>
    </citation>
    <scope>IDENTIFICATION</scope>
    <source>
        <strain evidence="3">15112-1751.03</strain>
        <tissue evidence="3">Whole Adult</tissue>
    </source>
</reference>
<dbReference type="SMART" id="SM00225">
    <property type="entry name" value="BTB"/>
    <property type="match status" value="1"/>
</dbReference>
<feature type="domain" description="BTB" evidence="1">
    <location>
        <begin position="19"/>
        <end position="85"/>
    </location>
</feature>
<evidence type="ECO:0000313" key="2">
    <source>
        <dbReference type="Proteomes" id="UP000515160"/>
    </source>
</evidence>
<dbReference type="PANTHER" id="PTHR24413">
    <property type="entry name" value="SPECKLE-TYPE POZ PROTEIN"/>
    <property type="match status" value="1"/>
</dbReference>
<dbReference type="GeneID" id="117567015"/>
<dbReference type="Pfam" id="PF00651">
    <property type="entry name" value="BTB"/>
    <property type="match status" value="1"/>
</dbReference>
<dbReference type="PROSITE" id="PS50097">
    <property type="entry name" value="BTB"/>
    <property type="match status" value="1"/>
</dbReference>
<evidence type="ECO:0000259" key="1">
    <source>
        <dbReference type="PROSITE" id="PS50097"/>
    </source>
</evidence>
<dbReference type="OrthoDB" id="7872163at2759"/>